<dbReference type="WBParaSite" id="PTRK_0001766700.1">
    <property type="protein sequence ID" value="PTRK_0001766700.1"/>
    <property type="gene ID" value="PTRK_0001766700"/>
</dbReference>
<organism evidence="2 3">
    <name type="scientific">Parastrongyloides trichosuri</name>
    <name type="common">Possum-specific nematode worm</name>
    <dbReference type="NCBI Taxonomy" id="131310"/>
    <lineage>
        <taxon>Eukaryota</taxon>
        <taxon>Metazoa</taxon>
        <taxon>Ecdysozoa</taxon>
        <taxon>Nematoda</taxon>
        <taxon>Chromadorea</taxon>
        <taxon>Rhabditida</taxon>
        <taxon>Tylenchina</taxon>
        <taxon>Panagrolaimomorpha</taxon>
        <taxon>Strongyloidoidea</taxon>
        <taxon>Strongyloididae</taxon>
        <taxon>Parastrongyloides</taxon>
    </lineage>
</organism>
<name>A0A0N5A6P6_PARTI</name>
<feature type="signal peptide" evidence="1">
    <location>
        <begin position="1"/>
        <end position="16"/>
    </location>
</feature>
<feature type="chain" id="PRO_5005892773" evidence="1">
    <location>
        <begin position="17"/>
        <end position="266"/>
    </location>
</feature>
<dbReference type="Proteomes" id="UP000038045">
    <property type="component" value="Unplaced"/>
</dbReference>
<protein>
    <submittedName>
        <fullName evidence="3">Fam-a protein</fullName>
    </submittedName>
</protein>
<evidence type="ECO:0000313" key="2">
    <source>
        <dbReference type="Proteomes" id="UP000038045"/>
    </source>
</evidence>
<sequence>MKLFIILISFFALAKSGVISSSKKPKTEVTNQVDDNKELPYEVKDHLKPYFDKDMVHEIYSRPAETNRDWIMKIYQHFVNVFREGKFGLSERGVLRRIQEYPTTEQALATFRYILFKETPATTTKKPNVVVTTERPKVTEKIEKPKVTKKIEKPKVTKKIVKSKVFTTTEKSKVVPVRIRYDELDDYIYKANKTNRIADRIILENVMDAVKRHINRNEFDMAVLVFTDYMSSKYSRYRNSQLVENSNEYTKKRFLKAKPQWNGVDF</sequence>
<reference evidence="3" key="1">
    <citation type="submission" date="2017-02" db="UniProtKB">
        <authorList>
            <consortium name="WormBaseParasite"/>
        </authorList>
    </citation>
    <scope>IDENTIFICATION</scope>
</reference>
<evidence type="ECO:0000256" key="1">
    <source>
        <dbReference type="SAM" id="SignalP"/>
    </source>
</evidence>
<accession>A0A0N5A6P6</accession>
<keyword evidence="1" id="KW-0732">Signal</keyword>
<dbReference type="AlphaFoldDB" id="A0A0N5A6P6"/>
<keyword evidence="2" id="KW-1185">Reference proteome</keyword>
<evidence type="ECO:0000313" key="3">
    <source>
        <dbReference type="WBParaSite" id="PTRK_0001766700.1"/>
    </source>
</evidence>
<proteinExistence type="predicted"/>